<feature type="domain" description="N-acetyltransferase" evidence="3">
    <location>
        <begin position="1"/>
        <end position="148"/>
    </location>
</feature>
<protein>
    <submittedName>
        <fullName evidence="4">GNAT family N-acetyltransferase</fullName>
        <ecNumber evidence="4">2.3.1.-</ecNumber>
    </submittedName>
</protein>
<dbReference type="CDD" id="cd04301">
    <property type="entry name" value="NAT_SF"/>
    <property type="match status" value="1"/>
</dbReference>
<dbReference type="Gene3D" id="3.40.630.30">
    <property type="match status" value="1"/>
</dbReference>
<proteinExistence type="predicted"/>
<comment type="caution">
    <text evidence="4">The sequence shown here is derived from an EMBL/GenBank/DDBJ whole genome shotgun (WGS) entry which is preliminary data.</text>
</comment>
<keyword evidence="5" id="KW-1185">Reference proteome</keyword>
<accession>A0ABT1EIA8</accession>
<dbReference type="PANTHER" id="PTHR43072:SF51">
    <property type="entry name" value="ABC SUPERFAMILY TRANSPORT PROTEIN"/>
    <property type="match status" value="1"/>
</dbReference>
<dbReference type="GO" id="GO:0016746">
    <property type="term" value="F:acyltransferase activity"/>
    <property type="evidence" value="ECO:0007669"/>
    <property type="project" value="UniProtKB-KW"/>
</dbReference>
<organism evidence="4 5">
    <name type="scientific">Ohessyouella blattaphilus</name>
    <dbReference type="NCBI Taxonomy" id="2949333"/>
    <lineage>
        <taxon>Bacteria</taxon>
        <taxon>Bacillati</taxon>
        <taxon>Bacillota</taxon>
        <taxon>Clostridia</taxon>
        <taxon>Lachnospirales</taxon>
        <taxon>Lachnospiraceae</taxon>
        <taxon>Ohessyouella</taxon>
    </lineage>
</organism>
<evidence type="ECO:0000256" key="2">
    <source>
        <dbReference type="ARBA" id="ARBA00023315"/>
    </source>
</evidence>
<sequence>MIRVMNEKDYEEVYRLWKRIEGFGMKKVDDSKEYVERFLKRNPTTSMVAVYDGKIVGSILCGHDGRVASFYHVCVDKHYRRRGIGRAMVVKAMEALKVEDITKVILLAYVRNDGGNAFWNGIGWTKREDLNCYDFILNTENIVAFNNEEE</sequence>
<evidence type="ECO:0000259" key="3">
    <source>
        <dbReference type="PROSITE" id="PS51186"/>
    </source>
</evidence>
<dbReference type="EMBL" id="JAMZFV010000010">
    <property type="protein sequence ID" value="MCP1110209.1"/>
    <property type="molecule type" value="Genomic_DNA"/>
</dbReference>
<dbReference type="PROSITE" id="PS51186">
    <property type="entry name" value="GNAT"/>
    <property type="match status" value="1"/>
</dbReference>
<keyword evidence="1 4" id="KW-0808">Transferase</keyword>
<dbReference type="InterPro" id="IPR016181">
    <property type="entry name" value="Acyl_CoA_acyltransferase"/>
</dbReference>
<evidence type="ECO:0000313" key="4">
    <source>
        <dbReference type="EMBL" id="MCP1110209.1"/>
    </source>
</evidence>
<dbReference type="EC" id="2.3.1.-" evidence="4"/>
<evidence type="ECO:0000313" key="5">
    <source>
        <dbReference type="Proteomes" id="UP001523565"/>
    </source>
</evidence>
<name>A0ABT1EIA8_9FIRM</name>
<reference evidence="4 5" key="1">
    <citation type="journal article" date="2022" name="Genome Biol. Evol.">
        <title>Host diet, physiology and behaviors set the stage for Lachnospiraceae cladogenesis.</title>
        <authorList>
            <person name="Vera-Ponce De Leon A."/>
            <person name="Schneider M."/>
            <person name="Jahnes B.C."/>
            <person name="Sadowski V."/>
            <person name="Camuy-Velez L.A."/>
            <person name="Duan J."/>
            <person name="Sabree Z.L."/>
        </authorList>
    </citation>
    <scope>NUCLEOTIDE SEQUENCE [LARGE SCALE GENOMIC DNA]</scope>
    <source>
        <strain evidence="4 5">PAL227</strain>
    </source>
</reference>
<dbReference type="Proteomes" id="UP001523565">
    <property type="component" value="Unassembled WGS sequence"/>
</dbReference>
<dbReference type="PANTHER" id="PTHR43072">
    <property type="entry name" value="N-ACETYLTRANSFERASE"/>
    <property type="match status" value="1"/>
</dbReference>
<keyword evidence="2 4" id="KW-0012">Acyltransferase</keyword>
<evidence type="ECO:0000256" key="1">
    <source>
        <dbReference type="ARBA" id="ARBA00022679"/>
    </source>
</evidence>
<dbReference type="Pfam" id="PF00583">
    <property type="entry name" value="Acetyltransf_1"/>
    <property type="match status" value="1"/>
</dbReference>
<dbReference type="InterPro" id="IPR000182">
    <property type="entry name" value="GNAT_dom"/>
</dbReference>
<dbReference type="SUPFAM" id="SSF55729">
    <property type="entry name" value="Acyl-CoA N-acyltransferases (Nat)"/>
    <property type="match status" value="1"/>
</dbReference>
<dbReference type="RefSeq" id="WP_262069090.1">
    <property type="nucleotide sequence ID" value="NZ_JAMXOC010000010.1"/>
</dbReference>
<gene>
    <name evidence="4" type="ORF">NK118_08095</name>
</gene>